<dbReference type="EMBL" id="ML995809">
    <property type="protein sequence ID" value="KAF2773869.1"/>
    <property type="molecule type" value="Genomic_DNA"/>
</dbReference>
<feature type="compositionally biased region" description="Low complexity" evidence="1">
    <location>
        <begin position="343"/>
        <end position="354"/>
    </location>
</feature>
<dbReference type="InterPro" id="IPR014840">
    <property type="entry name" value="HRD"/>
</dbReference>
<feature type="compositionally biased region" description="Low complexity" evidence="1">
    <location>
        <begin position="66"/>
        <end position="82"/>
    </location>
</feature>
<keyword evidence="4" id="KW-1185">Reference proteome</keyword>
<feature type="compositionally biased region" description="Low complexity" evidence="1">
    <location>
        <begin position="122"/>
        <end position="131"/>
    </location>
</feature>
<feature type="region of interest" description="Disordered" evidence="1">
    <location>
        <begin position="514"/>
        <end position="640"/>
    </location>
</feature>
<name>A0A6G1LMR2_9PEZI</name>
<gene>
    <name evidence="3" type="ORF">EJ03DRAFT_70688</name>
</gene>
<feature type="domain" description="Hpc2-related" evidence="2">
    <location>
        <begin position="478"/>
        <end position="520"/>
    </location>
</feature>
<reference evidence="3" key="1">
    <citation type="journal article" date="2020" name="Stud. Mycol.">
        <title>101 Dothideomycetes genomes: a test case for predicting lifestyles and emergence of pathogens.</title>
        <authorList>
            <person name="Haridas S."/>
            <person name="Albert R."/>
            <person name="Binder M."/>
            <person name="Bloem J."/>
            <person name="Labutti K."/>
            <person name="Salamov A."/>
            <person name="Andreopoulos B."/>
            <person name="Baker S."/>
            <person name="Barry K."/>
            <person name="Bills G."/>
            <person name="Bluhm B."/>
            <person name="Cannon C."/>
            <person name="Castanera R."/>
            <person name="Culley D."/>
            <person name="Daum C."/>
            <person name="Ezra D."/>
            <person name="Gonzalez J."/>
            <person name="Henrissat B."/>
            <person name="Kuo A."/>
            <person name="Liang C."/>
            <person name="Lipzen A."/>
            <person name="Lutzoni F."/>
            <person name="Magnuson J."/>
            <person name="Mondo S."/>
            <person name="Nolan M."/>
            <person name="Ohm R."/>
            <person name="Pangilinan J."/>
            <person name="Park H.-J."/>
            <person name="Ramirez L."/>
            <person name="Alfaro M."/>
            <person name="Sun H."/>
            <person name="Tritt A."/>
            <person name="Yoshinaga Y."/>
            <person name="Zwiers L.-H."/>
            <person name="Turgeon B."/>
            <person name="Goodwin S."/>
            <person name="Spatafora J."/>
            <person name="Crous P."/>
            <person name="Grigoriev I."/>
        </authorList>
    </citation>
    <scope>NUCLEOTIDE SEQUENCE</scope>
    <source>
        <strain evidence="3">CBS 116005</strain>
    </source>
</reference>
<protein>
    <submittedName>
        <fullName evidence="3">HPC2-domain-containing protein</fullName>
    </submittedName>
</protein>
<feature type="region of interest" description="Disordered" evidence="1">
    <location>
        <begin position="1"/>
        <end position="315"/>
    </location>
</feature>
<feature type="compositionally biased region" description="Polar residues" evidence="1">
    <location>
        <begin position="151"/>
        <end position="162"/>
    </location>
</feature>
<evidence type="ECO:0000259" key="2">
    <source>
        <dbReference type="Pfam" id="PF08729"/>
    </source>
</evidence>
<proteinExistence type="predicted"/>
<feature type="compositionally biased region" description="Polar residues" evidence="1">
    <location>
        <begin position="263"/>
        <end position="277"/>
    </location>
</feature>
<dbReference type="AlphaFoldDB" id="A0A6G1LMR2"/>
<feature type="compositionally biased region" description="Low complexity" evidence="1">
    <location>
        <begin position="278"/>
        <end position="315"/>
    </location>
</feature>
<dbReference type="OrthoDB" id="5576775at2759"/>
<feature type="region of interest" description="Disordered" evidence="1">
    <location>
        <begin position="448"/>
        <end position="496"/>
    </location>
</feature>
<feature type="compositionally biased region" description="Low complexity" evidence="1">
    <location>
        <begin position="163"/>
        <end position="174"/>
    </location>
</feature>
<accession>A0A6G1LMR2</accession>
<feature type="compositionally biased region" description="Polar residues" evidence="1">
    <location>
        <begin position="229"/>
        <end position="254"/>
    </location>
</feature>
<feature type="region of interest" description="Disordered" evidence="1">
    <location>
        <begin position="335"/>
        <end position="386"/>
    </location>
</feature>
<dbReference type="Proteomes" id="UP000799436">
    <property type="component" value="Unassembled WGS sequence"/>
</dbReference>
<feature type="compositionally biased region" description="Basic and acidic residues" evidence="1">
    <location>
        <begin position="95"/>
        <end position="121"/>
    </location>
</feature>
<dbReference type="Pfam" id="PF08729">
    <property type="entry name" value="HUN"/>
    <property type="match status" value="1"/>
</dbReference>
<feature type="compositionally biased region" description="Polar residues" evidence="1">
    <location>
        <begin position="185"/>
        <end position="204"/>
    </location>
</feature>
<evidence type="ECO:0000256" key="1">
    <source>
        <dbReference type="SAM" id="MobiDB-lite"/>
    </source>
</evidence>
<sequence length="640" mass="66870">MAMASLGRRMQVDDGVSDSSLSEPVSPPPQADTIDVADRSAFSHPQLSGLGEGVANPSSGISAAHSKNGTTTTTPSNGTPAAPEKPKRAPRKKKEVGPDGKPVDDGKPKKPRKPREPKVKTEAATTTTTTAPRKRQKTDEKVSHDAPAQPRQPTITELVNSWQQPALPSASQSLPPQPPRSQPSTTLSMPSNAPAQRPISSGQNYDPVRGGYDPVRAATMDAPTILSRPATTMTNQPSAQASPHINRASASPSIASLIDPQIPKTSGALSYSPQTQMQQPFVPSAPQSPSAQRSASSYPHPAASSFPASAKPSKPVSVISLDGAMDVDVKCDAPSKPAVDVMAPSKSSSGAPTPKAKPAPAAPKATGSGLLSGHALFGGPSSSEPEQVGVNIEIQIPLNPQGGNTINMAQEVMKKYGRDALNPRAAAHRQAIREMQIAQAKLEGAADDMSVDLMSDPGDDSNVEMGGMEADTTAEGKPRKRKPKREEYDKEDDFIDDTELAWEEHAAVSKDGFFVYSGPLVPPGETAQIESATSSGRGRGSRGRGRGSRGGAAAGTSHASLAEKNRDPNAAPTRARGRGRGTGAPRKPRITKADRERMEAEKMDRERTAQHIGGPTGAPVALAPTPPQQAQYGQPMPTGA</sequence>
<evidence type="ECO:0000313" key="3">
    <source>
        <dbReference type="EMBL" id="KAF2773869.1"/>
    </source>
</evidence>
<feature type="compositionally biased region" description="Basic and acidic residues" evidence="1">
    <location>
        <begin position="591"/>
        <end position="609"/>
    </location>
</feature>
<organism evidence="3 4">
    <name type="scientific">Teratosphaeria nubilosa</name>
    <dbReference type="NCBI Taxonomy" id="161662"/>
    <lineage>
        <taxon>Eukaryota</taxon>
        <taxon>Fungi</taxon>
        <taxon>Dikarya</taxon>
        <taxon>Ascomycota</taxon>
        <taxon>Pezizomycotina</taxon>
        <taxon>Dothideomycetes</taxon>
        <taxon>Dothideomycetidae</taxon>
        <taxon>Mycosphaerellales</taxon>
        <taxon>Teratosphaeriaceae</taxon>
        <taxon>Teratosphaeria</taxon>
    </lineage>
</organism>
<evidence type="ECO:0000313" key="4">
    <source>
        <dbReference type="Proteomes" id="UP000799436"/>
    </source>
</evidence>